<dbReference type="PANTHER" id="PTHR35176:SF6">
    <property type="entry name" value="HEME OXYGENASE HI_0854-RELATED"/>
    <property type="match status" value="1"/>
</dbReference>
<evidence type="ECO:0000256" key="1">
    <source>
        <dbReference type="ARBA" id="ARBA00023002"/>
    </source>
</evidence>
<sequence length="156" mass="16929">MTTWGQFHEESPALADAIAVRLRAAKHHVLATVRRDGSPRVSGSEVSWRGPELTIGSMPGARKARDLQRDARFALHANPGDESMSGGDAKLSGRAVEIVDVAELRSLTGTAEVSEDSHFFRLDLAEAVLTRVSDDETHLVISRWRPGSGVTVFTRA</sequence>
<organism evidence="3 4">
    <name type="scientific">Allosaccharopolyspora coralli</name>
    <dbReference type="NCBI Taxonomy" id="2665642"/>
    <lineage>
        <taxon>Bacteria</taxon>
        <taxon>Bacillati</taxon>
        <taxon>Actinomycetota</taxon>
        <taxon>Actinomycetes</taxon>
        <taxon>Pseudonocardiales</taxon>
        <taxon>Pseudonocardiaceae</taxon>
        <taxon>Allosaccharopolyspora</taxon>
    </lineage>
</organism>
<accession>A0A5Q3QB14</accession>
<dbReference type="EMBL" id="CP045929">
    <property type="protein sequence ID" value="QGK71851.1"/>
    <property type="molecule type" value="Genomic_DNA"/>
</dbReference>
<dbReference type="InterPro" id="IPR011576">
    <property type="entry name" value="Pyridox_Oxase_N"/>
</dbReference>
<dbReference type="KEGG" id="sace:GIY23_22175"/>
<dbReference type="RefSeq" id="WP_154078419.1">
    <property type="nucleotide sequence ID" value="NZ_CP045929.1"/>
</dbReference>
<keyword evidence="4" id="KW-1185">Reference proteome</keyword>
<proteinExistence type="predicted"/>
<evidence type="ECO:0000259" key="2">
    <source>
        <dbReference type="Pfam" id="PF01243"/>
    </source>
</evidence>
<dbReference type="GO" id="GO:0070967">
    <property type="term" value="F:coenzyme F420 binding"/>
    <property type="evidence" value="ECO:0007669"/>
    <property type="project" value="TreeGrafter"/>
</dbReference>
<dbReference type="GO" id="GO:0016627">
    <property type="term" value="F:oxidoreductase activity, acting on the CH-CH group of donors"/>
    <property type="evidence" value="ECO:0007669"/>
    <property type="project" value="TreeGrafter"/>
</dbReference>
<name>A0A5Q3QB14_9PSEU</name>
<dbReference type="PANTHER" id="PTHR35176">
    <property type="entry name" value="HEME OXYGENASE HI_0854-RELATED"/>
    <property type="match status" value="1"/>
</dbReference>
<dbReference type="Gene3D" id="2.30.110.10">
    <property type="entry name" value="Electron Transport, Fmn-binding Protein, Chain A"/>
    <property type="match status" value="1"/>
</dbReference>
<dbReference type="InterPro" id="IPR012349">
    <property type="entry name" value="Split_barrel_FMN-bd"/>
</dbReference>
<keyword evidence="1" id="KW-0560">Oxidoreductase</keyword>
<gene>
    <name evidence="3" type="ORF">GIY23_22175</name>
</gene>
<evidence type="ECO:0000313" key="3">
    <source>
        <dbReference type="EMBL" id="QGK71851.1"/>
    </source>
</evidence>
<dbReference type="SUPFAM" id="SSF50475">
    <property type="entry name" value="FMN-binding split barrel"/>
    <property type="match status" value="1"/>
</dbReference>
<evidence type="ECO:0000313" key="4">
    <source>
        <dbReference type="Proteomes" id="UP000371041"/>
    </source>
</evidence>
<dbReference type="AlphaFoldDB" id="A0A5Q3QB14"/>
<dbReference type="GO" id="GO:0005829">
    <property type="term" value="C:cytosol"/>
    <property type="evidence" value="ECO:0007669"/>
    <property type="project" value="TreeGrafter"/>
</dbReference>
<dbReference type="Pfam" id="PF01243">
    <property type="entry name" value="PNPOx_N"/>
    <property type="match status" value="1"/>
</dbReference>
<protein>
    <submittedName>
        <fullName evidence="3">Pyridoxamine 5'-phosphate oxidase family protein</fullName>
    </submittedName>
</protein>
<dbReference type="InterPro" id="IPR052019">
    <property type="entry name" value="F420H2_bilvrd_red/Heme_oxyg"/>
</dbReference>
<dbReference type="Proteomes" id="UP000371041">
    <property type="component" value="Chromosome"/>
</dbReference>
<feature type="domain" description="Pyridoxamine 5'-phosphate oxidase N-terminal" evidence="2">
    <location>
        <begin position="16"/>
        <end position="126"/>
    </location>
</feature>
<reference evidence="4" key="1">
    <citation type="submission" date="2019-11" db="EMBL/GenBank/DDBJ databases">
        <title>The complete genome sequence of Saccharopolyspora sp. E2A.</title>
        <authorList>
            <person name="Zhang G."/>
        </authorList>
    </citation>
    <scope>NUCLEOTIDE SEQUENCE [LARGE SCALE GENOMIC DNA]</scope>
    <source>
        <strain evidence="4">E2A</strain>
    </source>
</reference>